<sequence>MAALSATSLPTWRRRLLSAMATSPPSPSSAPTAKLGLATKLMKAAQNAMEQASVEYVSLHVRKSNRAAFNLYAETLGYKIHDMEAKYYVDGENAYDMRKQLKGKQTHQHHHSGGHHHHHHHHHRHEHGGGCCSSEAKAETRNAKRP</sequence>
<dbReference type="InterPro" id="IPR016181">
    <property type="entry name" value="Acyl_CoA_acyltransferase"/>
</dbReference>
<dbReference type="Gene3D" id="3.40.630.30">
    <property type="match status" value="1"/>
</dbReference>
<dbReference type="InterPro" id="IPR045047">
    <property type="entry name" value="Ard1-like"/>
</dbReference>
<dbReference type="SMR" id="A0A445D1S2"/>
<dbReference type="Pfam" id="PF00583">
    <property type="entry name" value="Acetyltransf_1"/>
    <property type="match status" value="1"/>
</dbReference>
<keyword evidence="2" id="KW-0012">Acyltransferase</keyword>
<keyword evidence="1" id="KW-0808">Transferase</keyword>
<dbReference type="PROSITE" id="PS51186">
    <property type="entry name" value="GNAT"/>
    <property type="match status" value="1"/>
</dbReference>
<name>A0A445D1S2_ARAHY</name>
<dbReference type="AlphaFoldDB" id="A0A445D1S2"/>
<evidence type="ECO:0000256" key="1">
    <source>
        <dbReference type="ARBA" id="ARBA00022679"/>
    </source>
</evidence>
<dbReference type="Gramene" id="arahy.Tifrunner.gnm2.ann2.Ah05g363100.1">
    <property type="protein sequence ID" value="arahy.Tifrunner.gnm2.ann2.Ah05g363100.1-CDS"/>
    <property type="gene ID" value="arahy.Tifrunner.gnm2.ann2.Ah05g363100"/>
</dbReference>
<dbReference type="GO" id="GO:1990190">
    <property type="term" value="F:protein-N-terminal-glutamate acetyltransferase activity"/>
    <property type="evidence" value="ECO:0007669"/>
    <property type="project" value="TreeGrafter"/>
</dbReference>
<dbReference type="Proteomes" id="UP000289738">
    <property type="component" value="Chromosome A05"/>
</dbReference>
<feature type="compositionally biased region" description="Basic and acidic residues" evidence="4">
    <location>
        <begin position="136"/>
        <end position="146"/>
    </location>
</feature>
<dbReference type="EMBL" id="SDMP01000005">
    <property type="protein sequence ID" value="RYR57131.1"/>
    <property type="molecule type" value="Genomic_DNA"/>
</dbReference>
<comment type="similarity">
    <text evidence="3">Belongs to the acetyltransferase family. ARD1 subfamily.</text>
</comment>
<evidence type="ECO:0000313" key="7">
    <source>
        <dbReference type="Proteomes" id="UP000289738"/>
    </source>
</evidence>
<evidence type="ECO:0000256" key="2">
    <source>
        <dbReference type="ARBA" id="ARBA00023315"/>
    </source>
</evidence>
<dbReference type="SUPFAM" id="SSF55729">
    <property type="entry name" value="Acyl-CoA N-acyltransferases (Nat)"/>
    <property type="match status" value="1"/>
</dbReference>
<keyword evidence="7" id="KW-1185">Reference proteome</keyword>
<gene>
    <name evidence="6" type="ORF">Ahy_A05g022864</name>
</gene>
<protein>
    <recommendedName>
        <fullName evidence="5">N-acetyltransferase domain-containing protein</fullName>
    </recommendedName>
</protein>
<proteinExistence type="inferred from homology"/>
<evidence type="ECO:0000256" key="4">
    <source>
        <dbReference type="SAM" id="MobiDB-lite"/>
    </source>
</evidence>
<evidence type="ECO:0000256" key="3">
    <source>
        <dbReference type="ARBA" id="ARBA00025786"/>
    </source>
</evidence>
<reference evidence="6 7" key="1">
    <citation type="submission" date="2019-01" db="EMBL/GenBank/DDBJ databases">
        <title>Sequencing of cultivated peanut Arachis hypogaea provides insights into genome evolution and oil improvement.</title>
        <authorList>
            <person name="Chen X."/>
        </authorList>
    </citation>
    <scope>NUCLEOTIDE SEQUENCE [LARGE SCALE GENOMIC DNA]</scope>
    <source>
        <strain evidence="7">cv. Fuhuasheng</strain>
        <tissue evidence="6">Leaves</tissue>
    </source>
</reference>
<evidence type="ECO:0000259" key="5">
    <source>
        <dbReference type="PROSITE" id="PS51186"/>
    </source>
</evidence>
<dbReference type="GO" id="GO:0031415">
    <property type="term" value="C:NatA complex"/>
    <property type="evidence" value="ECO:0007669"/>
    <property type="project" value="InterPro"/>
</dbReference>
<organism evidence="6 7">
    <name type="scientific">Arachis hypogaea</name>
    <name type="common">Peanut</name>
    <dbReference type="NCBI Taxonomy" id="3818"/>
    <lineage>
        <taxon>Eukaryota</taxon>
        <taxon>Viridiplantae</taxon>
        <taxon>Streptophyta</taxon>
        <taxon>Embryophyta</taxon>
        <taxon>Tracheophyta</taxon>
        <taxon>Spermatophyta</taxon>
        <taxon>Magnoliopsida</taxon>
        <taxon>eudicotyledons</taxon>
        <taxon>Gunneridae</taxon>
        <taxon>Pentapetalae</taxon>
        <taxon>rosids</taxon>
        <taxon>fabids</taxon>
        <taxon>Fabales</taxon>
        <taxon>Fabaceae</taxon>
        <taxon>Papilionoideae</taxon>
        <taxon>50 kb inversion clade</taxon>
        <taxon>dalbergioids sensu lato</taxon>
        <taxon>Dalbergieae</taxon>
        <taxon>Pterocarpus clade</taxon>
        <taxon>Arachis</taxon>
    </lineage>
</organism>
<accession>A0A445D1S2</accession>
<feature type="region of interest" description="Disordered" evidence="4">
    <location>
        <begin position="101"/>
        <end position="146"/>
    </location>
</feature>
<dbReference type="PANTHER" id="PTHR23091">
    <property type="entry name" value="N-TERMINAL ACETYLTRANSFERASE"/>
    <property type="match status" value="1"/>
</dbReference>
<feature type="domain" description="N-acetyltransferase" evidence="5">
    <location>
        <begin position="34"/>
        <end position="102"/>
    </location>
</feature>
<dbReference type="InterPro" id="IPR000182">
    <property type="entry name" value="GNAT_dom"/>
</dbReference>
<evidence type="ECO:0000313" key="6">
    <source>
        <dbReference type="EMBL" id="RYR57131.1"/>
    </source>
</evidence>
<comment type="caution">
    <text evidence="6">The sequence shown here is derived from an EMBL/GenBank/DDBJ whole genome shotgun (WGS) entry which is preliminary data.</text>
</comment>
<dbReference type="PANTHER" id="PTHR23091:SF4">
    <property type="entry name" value="N-TERMINAL AMINO-ACID N(ALPHA)-ACETYLTRANSFERASE NATA"/>
    <property type="match status" value="1"/>
</dbReference>
<dbReference type="GO" id="GO:1990189">
    <property type="term" value="F:protein N-terminal-serine acetyltransferase activity"/>
    <property type="evidence" value="ECO:0007669"/>
    <property type="project" value="TreeGrafter"/>
</dbReference>
<feature type="compositionally biased region" description="Basic residues" evidence="4">
    <location>
        <begin position="101"/>
        <end position="126"/>
    </location>
</feature>
<dbReference type="STRING" id="3818.A0A445D1S2"/>